<sequence length="251" mass="27635">MQPGREADRLGRGARAPWENKLIKVDRVRSVDEAIALEKLGTDLIGVDLAPDPRFDDGREITVEQAVEIDTALSRASLVPVMNLDDDPGRIVQTAQAVHARMVQPVRRAVLSADVRAGLSEAGIGIVCAGIEIAHDDDPGWVISDYTAQPDLEVSFFQADVLPEYHDSWAFLRDRAPEYEQEFQVTDLNDLAIAHPLLVGLDFTADNVREIADTLSPVRGWVFTLGERARRGGVRFHSYADALTTLEALRG</sequence>
<gene>
    <name evidence="1" type="ORF">KOI35_28350</name>
</gene>
<evidence type="ECO:0000313" key="2">
    <source>
        <dbReference type="Proteomes" id="UP001519654"/>
    </source>
</evidence>
<evidence type="ECO:0000313" key="1">
    <source>
        <dbReference type="EMBL" id="MBU2667429.1"/>
    </source>
</evidence>
<dbReference type="RefSeq" id="WP_215791694.1">
    <property type="nucleotide sequence ID" value="NZ_JAHKKG010000009.1"/>
</dbReference>
<evidence type="ECO:0008006" key="3">
    <source>
        <dbReference type="Google" id="ProtNLM"/>
    </source>
</evidence>
<dbReference type="Proteomes" id="UP001519654">
    <property type="component" value="Unassembled WGS sequence"/>
</dbReference>
<keyword evidence="2" id="KW-1185">Reference proteome</keyword>
<reference evidence="1 2" key="1">
    <citation type="submission" date="2021-06" db="EMBL/GenBank/DDBJ databases">
        <title>Actinoplanes lichenicola sp. nov., and Actinoplanes ovalisporus sp. nov., isolated from lichen in Thailand.</title>
        <authorList>
            <person name="Saeng-In P."/>
            <person name="Kanchanasin P."/>
            <person name="Yuki M."/>
            <person name="Kudo T."/>
            <person name="Ohkuma M."/>
            <person name="Phongsopitanun W."/>
            <person name="Tanasupawat S."/>
        </authorList>
    </citation>
    <scope>NUCLEOTIDE SEQUENCE [LARGE SCALE GENOMIC DNA]</scope>
    <source>
        <strain evidence="1 2">NBRC 110975</strain>
    </source>
</reference>
<proteinExistence type="predicted"/>
<dbReference type="InterPro" id="IPR013785">
    <property type="entry name" value="Aldolase_TIM"/>
</dbReference>
<accession>A0ABS5YXJ2</accession>
<name>A0ABS5YXJ2_9ACTN</name>
<protein>
    <recommendedName>
        <fullName evidence="3">Phosphoribosylanthranilate isomerase</fullName>
    </recommendedName>
</protein>
<organism evidence="1 2">
    <name type="scientific">Paractinoplanes bogorensis</name>
    <dbReference type="NCBI Taxonomy" id="1610840"/>
    <lineage>
        <taxon>Bacteria</taxon>
        <taxon>Bacillati</taxon>
        <taxon>Actinomycetota</taxon>
        <taxon>Actinomycetes</taxon>
        <taxon>Micromonosporales</taxon>
        <taxon>Micromonosporaceae</taxon>
        <taxon>Paractinoplanes</taxon>
    </lineage>
</organism>
<dbReference type="Gene3D" id="3.20.20.70">
    <property type="entry name" value="Aldolase class I"/>
    <property type="match status" value="1"/>
</dbReference>
<dbReference type="EMBL" id="JAHKKG010000009">
    <property type="protein sequence ID" value="MBU2667429.1"/>
    <property type="molecule type" value="Genomic_DNA"/>
</dbReference>
<comment type="caution">
    <text evidence="1">The sequence shown here is derived from an EMBL/GenBank/DDBJ whole genome shotgun (WGS) entry which is preliminary data.</text>
</comment>